<proteinExistence type="predicted"/>
<organism evidence="1 2">
    <name type="scientific">Vicia faba</name>
    <name type="common">Broad bean</name>
    <name type="synonym">Faba vulgaris</name>
    <dbReference type="NCBI Taxonomy" id="3906"/>
    <lineage>
        <taxon>Eukaryota</taxon>
        <taxon>Viridiplantae</taxon>
        <taxon>Streptophyta</taxon>
        <taxon>Embryophyta</taxon>
        <taxon>Tracheophyta</taxon>
        <taxon>Spermatophyta</taxon>
        <taxon>Magnoliopsida</taxon>
        <taxon>eudicotyledons</taxon>
        <taxon>Gunneridae</taxon>
        <taxon>Pentapetalae</taxon>
        <taxon>rosids</taxon>
        <taxon>fabids</taxon>
        <taxon>Fabales</taxon>
        <taxon>Fabaceae</taxon>
        <taxon>Papilionoideae</taxon>
        <taxon>50 kb inversion clade</taxon>
        <taxon>NPAAA clade</taxon>
        <taxon>Hologalegina</taxon>
        <taxon>IRL clade</taxon>
        <taxon>Fabeae</taxon>
        <taxon>Vicia</taxon>
    </lineage>
</organism>
<reference evidence="1 2" key="1">
    <citation type="submission" date="2023-01" db="EMBL/GenBank/DDBJ databases">
        <authorList>
            <person name="Kreplak J."/>
        </authorList>
    </citation>
    <scope>NUCLEOTIDE SEQUENCE [LARGE SCALE GENOMIC DNA]</scope>
</reference>
<gene>
    <name evidence="1" type="ORF">VFH_U015600</name>
</gene>
<dbReference type="EMBL" id="CATIWC010000477">
    <property type="protein sequence ID" value="CAI8583183.1"/>
    <property type="molecule type" value="Genomic_DNA"/>
</dbReference>
<dbReference type="AlphaFoldDB" id="A0AAV0YE81"/>
<dbReference type="Proteomes" id="UP001157006">
    <property type="component" value="Unassembled WGS sequence"/>
</dbReference>
<sequence length="107" mass="11952">MRSENSEIHGIQTQASLSSMLRSLEIKVADAEALLDFPRSLVGSVKSLMNEGATHSQFVSSLIQRYAPSPNSSVDWQKLFNFSHSSWIFHHAWSHGKSVETAQHDNV</sequence>
<keyword evidence="2" id="KW-1185">Reference proteome</keyword>
<accession>A0AAV0YE81</accession>
<name>A0AAV0YE81_VICFA</name>
<evidence type="ECO:0000313" key="2">
    <source>
        <dbReference type="Proteomes" id="UP001157006"/>
    </source>
</evidence>
<evidence type="ECO:0000313" key="1">
    <source>
        <dbReference type="EMBL" id="CAI8583183.1"/>
    </source>
</evidence>
<comment type="caution">
    <text evidence="1">The sequence shown here is derived from an EMBL/GenBank/DDBJ whole genome shotgun (WGS) entry which is preliminary data.</text>
</comment>
<protein>
    <submittedName>
        <fullName evidence="1">Uncharacterized protein</fullName>
    </submittedName>
</protein>